<dbReference type="PANTHER" id="PTHR21016">
    <property type="entry name" value="BETA-AMYLOID BINDING PROTEIN-RELATED"/>
    <property type="match status" value="1"/>
</dbReference>
<evidence type="ECO:0000256" key="5">
    <source>
        <dbReference type="SAM" id="Phobius"/>
    </source>
</evidence>
<feature type="domain" description="TM2" evidence="6">
    <location>
        <begin position="2"/>
        <end position="49"/>
    </location>
</feature>
<dbReference type="InterPro" id="IPR007829">
    <property type="entry name" value="TM2"/>
</dbReference>
<name>A0ABW2DGI5_9BACT</name>
<protein>
    <submittedName>
        <fullName evidence="7">TM2 domain-containing protein</fullName>
    </submittedName>
</protein>
<gene>
    <name evidence="7" type="ORF">ACFQHR_04745</name>
</gene>
<comment type="caution">
    <text evidence="7">The sequence shown here is derived from an EMBL/GenBank/DDBJ whole genome shotgun (WGS) entry which is preliminary data.</text>
</comment>
<keyword evidence="3 5" id="KW-1133">Transmembrane helix</keyword>
<reference evidence="8" key="1">
    <citation type="journal article" date="2019" name="Int. J. Syst. Evol. Microbiol.">
        <title>The Global Catalogue of Microorganisms (GCM) 10K type strain sequencing project: providing services to taxonomists for standard genome sequencing and annotation.</title>
        <authorList>
            <consortium name="The Broad Institute Genomics Platform"/>
            <consortium name="The Broad Institute Genome Sequencing Center for Infectious Disease"/>
            <person name="Wu L."/>
            <person name="Ma J."/>
        </authorList>
    </citation>
    <scope>NUCLEOTIDE SEQUENCE [LARGE SCALE GENOMIC DNA]</scope>
    <source>
        <strain evidence="8">CGMCC 4.7393</strain>
    </source>
</reference>
<dbReference type="RefSeq" id="WP_066622891.1">
    <property type="nucleotide sequence ID" value="NZ_JBHSYQ010000003.1"/>
</dbReference>
<dbReference type="Pfam" id="PF05154">
    <property type="entry name" value="TM2"/>
    <property type="match status" value="1"/>
</dbReference>
<dbReference type="EMBL" id="JBHSYQ010000003">
    <property type="protein sequence ID" value="MFC6996919.1"/>
    <property type="molecule type" value="Genomic_DNA"/>
</dbReference>
<proteinExistence type="predicted"/>
<evidence type="ECO:0000313" key="7">
    <source>
        <dbReference type="EMBL" id="MFC6996919.1"/>
    </source>
</evidence>
<dbReference type="PANTHER" id="PTHR21016:SF25">
    <property type="entry name" value="TM2 DOMAIN-CONTAINING PROTEIN DDB_G0277895-RELATED"/>
    <property type="match status" value="1"/>
</dbReference>
<feature type="transmembrane region" description="Helical" evidence="5">
    <location>
        <begin position="31"/>
        <end position="50"/>
    </location>
</feature>
<evidence type="ECO:0000256" key="3">
    <source>
        <dbReference type="ARBA" id="ARBA00022989"/>
    </source>
</evidence>
<evidence type="ECO:0000256" key="1">
    <source>
        <dbReference type="ARBA" id="ARBA00004141"/>
    </source>
</evidence>
<accession>A0ABW2DGI5</accession>
<sequence>MKSKLAAYLLWFFLGWLSMHRFYLGKIGSGILYLLTGQLLGVGWLVDLFLTSSMVDNYNNKVEIQNLRREVHGHRPRQ</sequence>
<evidence type="ECO:0000313" key="8">
    <source>
        <dbReference type="Proteomes" id="UP001596405"/>
    </source>
</evidence>
<evidence type="ECO:0000256" key="2">
    <source>
        <dbReference type="ARBA" id="ARBA00022692"/>
    </source>
</evidence>
<keyword evidence="2 5" id="KW-0812">Transmembrane</keyword>
<evidence type="ECO:0000256" key="4">
    <source>
        <dbReference type="ARBA" id="ARBA00023136"/>
    </source>
</evidence>
<keyword evidence="8" id="KW-1185">Reference proteome</keyword>
<evidence type="ECO:0000259" key="6">
    <source>
        <dbReference type="Pfam" id="PF05154"/>
    </source>
</evidence>
<comment type="subcellular location">
    <subcellularLocation>
        <location evidence="1">Membrane</location>
        <topology evidence="1">Multi-pass membrane protein</topology>
    </subcellularLocation>
</comment>
<keyword evidence="4 5" id="KW-0472">Membrane</keyword>
<organism evidence="7 8">
    <name type="scientific">Rufibacter roseus</name>
    <dbReference type="NCBI Taxonomy" id="1567108"/>
    <lineage>
        <taxon>Bacteria</taxon>
        <taxon>Pseudomonadati</taxon>
        <taxon>Bacteroidota</taxon>
        <taxon>Cytophagia</taxon>
        <taxon>Cytophagales</taxon>
        <taxon>Hymenobacteraceae</taxon>
        <taxon>Rufibacter</taxon>
    </lineage>
</organism>
<dbReference type="Proteomes" id="UP001596405">
    <property type="component" value="Unassembled WGS sequence"/>
</dbReference>
<dbReference type="InterPro" id="IPR050932">
    <property type="entry name" value="TM2D1-3-like"/>
</dbReference>